<feature type="compositionally biased region" description="Polar residues" evidence="1">
    <location>
        <begin position="18"/>
        <end position="31"/>
    </location>
</feature>
<feature type="compositionally biased region" description="Polar residues" evidence="1">
    <location>
        <begin position="215"/>
        <end position="233"/>
    </location>
</feature>
<gene>
    <name evidence="2" type="ORF">ALAG00032_LOCUS13292</name>
</gene>
<sequence length="765" mass="83046">MTAILESKEEESSTTLTNIDSLNSLIQQKTLPSDEKDDKMPDNREDSKEMATDSKNDINQAQIEPAVIANTVTTDRTLPIAENGSSSQTMTQVVKEGKITKEKNEKQLKARRENGLRRGKWTQEEEAYANRLIHEFKLGLLPLTDGTTLRTFLSKLLHCDPMRISKKFVGSNCIGKQVFRRRQADMDRLSPEDIKRSRYELAELERRFLSRVANTSRTVKSSATSGNANNQIPNGSVNGGGNTNGSQRLRGGGSQGFGMCDTAGMQPDFVHQQPVMAPWLLPPHTTGATTVQSVRAGAGAVAIAAPYGLGPSSYAGPSVQQKQQQQQQNVVFSQQSAREQISSSTMGSASGSTAVSRRAPAPAAHQEFAYHSIARSVMAPVPAQWMSAGPSDAFRYPTEPQHVTSYRAPQCYDQGNNSPSSGEAEREEATDKLGRLEDIGTQRSRLERHRSDGPYGNNLVAHPSHASLTSFDLPSFNSMDNLALLDSAGSIGFNSPWPSNMNLASQASSFNHNNDFALVNRQASENNLAQILEQQVSRGGDGGSGREAVYQFVSHQHNGPPPSSLQMVGNGAINDYNGIASRHHANQKQDHNGAMPSWPSFNALVAGMEDSQSLVAAQKLTQRADIKNQSIANTAATDEVDLPDPEQQGLRSRTASDRPLERGGPIVHRHSAPDFPATVNAEISRHAIKSSPKQQIRRQNRNSSVENFLSLVHSGDIPAPDANLLSSPILQQINGSSAGQTSGATRKRAVDQSLNKEHQVKISRT</sequence>
<feature type="compositionally biased region" description="Basic and acidic residues" evidence="1">
    <location>
        <begin position="423"/>
        <end position="440"/>
    </location>
</feature>
<reference evidence="2" key="1">
    <citation type="submission" date="2021-01" db="EMBL/GenBank/DDBJ databases">
        <authorList>
            <person name="Corre E."/>
            <person name="Pelletier E."/>
            <person name="Niang G."/>
            <person name="Scheremetjew M."/>
            <person name="Finn R."/>
            <person name="Kale V."/>
            <person name="Holt S."/>
            <person name="Cochrane G."/>
            <person name="Meng A."/>
            <person name="Brown T."/>
            <person name="Cohen L."/>
        </authorList>
    </citation>
    <scope>NUCLEOTIDE SEQUENCE</scope>
    <source>
        <strain evidence="2">CCMP1510</strain>
    </source>
</reference>
<feature type="compositionally biased region" description="Polar residues" evidence="1">
    <location>
        <begin position="735"/>
        <end position="744"/>
    </location>
</feature>
<accession>A0A7S3K4A1</accession>
<evidence type="ECO:0000256" key="1">
    <source>
        <dbReference type="SAM" id="MobiDB-lite"/>
    </source>
</evidence>
<protein>
    <submittedName>
        <fullName evidence="2">Uncharacterized protein</fullName>
    </submittedName>
</protein>
<dbReference type="EMBL" id="HBIJ01020308">
    <property type="protein sequence ID" value="CAE0372508.1"/>
    <property type="molecule type" value="Transcribed_RNA"/>
</dbReference>
<organism evidence="2">
    <name type="scientific">Aureoumbra lagunensis</name>
    <dbReference type="NCBI Taxonomy" id="44058"/>
    <lineage>
        <taxon>Eukaryota</taxon>
        <taxon>Sar</taxon>
        <taxon>Stramenopiles</taxon>
        <taxon>Ochrophyta</taxon>
        <taxon>Pelagophyceae</taxon>
        <taxon>Pelagomonadales</taxon>
        <taxon>Aureoumbra</taxon>
    </lineage>
</organism>
<feature type="compositionally biased region" description="Basic and acidic residues" evidence="1">
    <location>
        <begin position="1"/>
        <end position="11"/>
    </location>
</feature>
<dbReference type="AlphaFoldDB" id="A0A7S3K4A1"/>
<dbReference type="PANTHER" id="PTHR35213:SF5">
    <property type="entry name" value="RING-TYPE DOMAIN-CONTAINING PROTEIN"/>
    <property type="match status" value="1"/>
</dbReference>
<evidence type="ECO:0000313" key="2">
    <source>
        <dbReference type="EMBL" id="CAE0372508.1"/>
    </source>
</evidence>
<feature type="compositionally biased region" description="Low complexity" evidence="1">
    <location>
        <begin position="318"/>
        <end position="356"/>
    </location>
</feature>
<feature type="compositionally biased region" description="Basic and acidic residues" evidence="1">
    <location>
        <begin position="748"/>
        <end position="765"/>
    </location>
</feature>
<feature type="compositionally biased region" description="Basic and acidic residues" evidence="1">
    <location>
        <begin position="32"/>
        <end position="56"/>
    </location>
</feature>
<feature type="region of interest" description="Disordered" evidence="1">
    <location>
        <begin position="314"/>
        <end position="361"/>
    </location>
</feature>
<feature type="region of interest" description="Disordered" evidence="1">
    <location>
        <begin position="735"/>
        <end position="765"/>
    </location>
</feature>
<feature type="region of interest" description="Disordered" evidence="1">
    <location>
        <begin position="635"/>
        <end position="675"/>
    </location>
</feature>
<dbReference type="PANTHER" id="PTHR35213">
    <property type="entry name" value="RING-TYPE DOMAIN-CONTAINING PROTEIN-RELATED"/>
    <property type="match status" value="1"/>
</dbReference>
<name>A0A7S3K4A1_9STRA</name>
<proteinExistence type="predicted"/>
<feature type="region of interest" description="Disordered" evidence="1">
    <location>
        <begin position="1"/>
        <end position="60"/>
    </location>
</feature>
<feature type="region of interest" description="Disordered" evidence="1">
    <location>
        <begin position="406"/>
        <end position="457"/>
    </location>
</feature>
<feature type="region of interest" description="Disordered" evidence="1">
    <location>
        <begin position="215"/>
        <end position="260"/>
    </location>
</feature>